<dbReference type="GO" id="GO:0004519">
    <property type="term" value="F:endonuclease activity"/>
    <property type="evidence" value="ECO:0007669"/>
    <property type="project" value="UniProtKB-KW"/>
</dbReference>
<dbReference type="Proteomes" id="UP000287687">
    <property type="component" value="Unassembled WGS sequence"/>
</dbReference>
<feature type="chain" id="PRO_5018676459" description="S1/P1 Nuclease" evidence="7">
    <location>
        <begin position="20"/>
        <end position="275"/>
    </location>
</feature>
<dbReference type="SUPFAM" id="SSF48537">
    <property type="entry name" value="Phospholipase C/P1 nuclease"/>
    <property type="match status" value="1"/>
</dbReference>
<evidence type="ECO:0000313" key="9">
    <source>
        <dbReference type="Proteomes" id="UP000287687"/>
    </source>
</evidence>
<reference evidence="8 9" key="1">
    <citation type="submission" date="2019-01" db="EMBL/GenBank/DDBJ databases">
        <title>The draft genome of Rhizobium sp. 24NR.</title>
        <authorList>
            <person name="Liu L."/>
            <person name="Liang L."/>
            <person name="Shi S."/>
            <person name="Xu L."/>
            <person name="Wang X."/>
            <person name="Li L."/>
            <person name="Zhang X."/>
        </authorList>
    </citation>
    <scope>NUCLEOTIDE SEQUENCE [LARGE SCALE GENOMIC DNA]</scope>
    <source>
        <strain evidence="8 9">24NR</strain>
    </source>
</reference>
<dbReference type="OrthoDB" id="267579at2"/>
<dbReference type="GO" id="GO:0003676">
    <property type="term" value="F:nucleic acid binding"/>
    <property type="evidence" value="ECO:0007669"/>
    <property type="project" value="InterPro"/>
</dbReference>
<dbReference type="Pfam" id="PF02265">
    <property type="entry name" value="S1-P1_nuclease"/>
    <property type="match status" value="1"/>
</dbReference>
<dbReference type="InterPro" id="IPR003154">
    <property type="entry name" value="S1/P1nuclease"/>
</dbReference>
<evidence type="ECO:0000256" key="2">
    <source>
        <dbReference type="ARBA" id="ARBA00022723"/>
    </source>
</evidence>
<dbReference type="InterPro" id="IPR008947">
    <property type="entry name" value="PLipase_C/P1_nuclease_dom_sf"/>
</dbReference>
<evidence type="ECO:0000256" key="7">
    <source>
        <dbReference type="SAM" id="SignalP"/>
    </source>
</evidence>
<keyword evidence="7" id="KW-0732">Signal</keyword>
<evidence type="ECO:0000256" key="5">
    <source>
        <dbReference type="ARBA" id="ARBA00023157"/>
    </source>
</evidence>
<evidence type="ECO:0000256" key="4">
    <source>
        <dbReference type="ARBA" id="ARBA00022801"/>
    </source>
</evidence>
<comment type="caution">
    <text evidence="8">The sequence shown here is derived from an EMBL/GenBank/DDBJ whole genome shotgun (WGS) entry which is preliminary data.</text>
</comment>
<keyword evidence="3" id="KW-0255">Endonuclease</keyword>
<dbReference type="CDD" id="cd11010">
    <property type="entry name" value="S1-P1_nuclease"/>
    <property type="match status" value="1"/>
</dbReference>
<evidence type="ECO:0000256" key="6">
    <source>
        <dbReference type="ARBA" id="ARBA00023180"/>
    </source>
</evidence>
<keyword evidence="9" id="KW-1185">Reference proteome</keyword>
<accession>A0A3S3RLR8</accession>
<keyword evidence="4" id="KW-0378">Hydrolase</keyword>
<dbReference type="GO" id="GO:0006308">
    <property type="term" value="P:DNA catabolic process"/>
    <property type="evidence" value="ECO:0007669"/>
    <property type="project" value="InterPro"/>
</dbReference>
<evidence type="ECO:0000256" key="1">
    <source>
        <dbReference type="ARBA" id="ARBA00022722"/>
    </source>
</evidence>
<evidence type="ECO:0000313" key="8">
    <source>
        <dbReference type="EMBL" id="RWX81557.1"/>
    </source>
</evidence>
<keyword evidence="5" id="KW-1015">Disulfide bond</keyword>
<organism evidence="8 9">
    <name type="scientific">Neorhizobium lilium</name>
    <dbReference type="NCBI Taxonomy" id="2503024"/>
    <lineage>
        <taxon>Bacteria</taxon>
        <taxon>Pseudomonadati</taxon>
        <taxon>Pseudomonadota</taxon>
        <taxon>Alphaproteobacteria</taxon>
        <taxon>Hyphomicrobiales</taxon>
        <taxon>Rhizobiaceae</taxon>
        <taxon>Rhizobium/Agrobacterium group</taxon>
        <taxon>Neorhizobium</taxon>
    </lineage>
</organism>
<dbReference type="PANTHER" id="PTHR33146:SF26">
    <property type="entry name" value="ENDONUCLEASE 4"/>
    <property type="match status" value="1"/>
</dbReference>
<dbReference type="GO" id="GO:0016788">
    <property type="term" value="F:hydrolase activity, acting on ester bonds"/>
    <property type="evidence" value="ECO:0007669"/>
    <property type="project" value="InterPro"/>
</dbReference>
<dbReference type="Gene3D" id="1.10.575.10">
    <property type="entry name" value="P1 Nuclease"/>
    <property type="match status" value="1"/>
</dbReference>
<dbReference type="AlphaFoldDB" id="A0A3S3RLR8"/>
<dbReference type="PANTHER" id="PTHR33146">
    <property type="entry name" value="ENDONUCLEASE 4"/>
    <property type="match status" value="1"/>
</dbReference>
<keyword evidence="6" id="KW-0325">Glycoprotein</keyword>
<protein>
    <recommendedName>
        <fullName evidence="10">S1/P1 Nuclease</fullName>
    </recommendedName>
</protein>
<gene>
    <name evidence="8" type="ORF">EPK99_04545</name>
</gene>
<evidence type="ECO:0008006" key="10">
    <source>
        <dbReference type="Google" id="ProtNLM"/>
    </source>
</evidence>
<dbReference type="RefSeq" id="WP_128441498.1">
    <property type="nucleotide sequence ID" value="NZ_SBIP01000001.1"/>
</dbReference>
<dbReference type="GO" id="GO:0046872">
    <property type="term" value="F:metal ion binding"/>
    <property type="evidence" value="ECO:0007669"/>
    <property type="project" value="UniProtKB-KW"/>
</dbReference>
<keyword evidence="1" id="KW-0540">Nuclease</keyword>
<sequence>MRIVLAAVMVVGASTSASAWGEEGHSIVGEVAQHRVSATTQVGISSLLGQGWSLAAVASWADDERARDKTTTNWHFVGIPSATTTYDASRDCKADAVFGDCIIAAIERAKKIVACGGLPAADRVRALKFLIHFVGDLHQPLHAIEDARGGNEIDVTIVTRQGINGNAPFNTSLHSAWDAALIQKTTWSWGGYVDRLESGWLKTDDAVAIASGTPVAWAEESHKEAIQLIQSLPANRVLDDKYRQDHLDLLDRKLGEGGIRLAKVLDDAFVAATCP</sequence>
<feature type="signal peptide" evidence="7">
    <location>
        <begin position="1"/>
        <end position="19"/>
    </location>
</feature>
<evidence type="ECO:0000256" key="3">
    <source>
        <dbReference type="ARBA" id="ARBA00022759"/>
    </source>
</evidence>
<keyword evidence="2" id="KW-0479">Metal-binding</keyword>
<dbReference type="EMBL" id="SBIP01000001">
    <property type="protein sequence ID" value="RWX81557.1"/>
    <property type="molecule type" value="Genomic_DNA"/>
</dbReference>
<proteinExistence type="predicted"/>
<name>A0A3S3RLR8_9HYPH</name>